<keyword evidence="3" id="KW-0479">Metal-binding</keyword>
<name>A0ABT6L1M6_9MYCO</name>
<evidence type="ECO:0000259" key="6">
    <source>
        <dbReference type="SMART" id="SM00849"/>
    </source>
</evidence>
<organism evidence="7 8">
    <name type="scientific">Mycolicibacterium frederiksbergense</name>
    <dbReference type="NCBI Taxonomy" id="117567"/>
    <lineage>
        <taxon>Bacteria</taxon>
        <taxon>Bacillati</taxon>
        <taxon>Actinomycetota</taxon>
        <taxon>Actinomycetes</taxon>
        <taxon>Mycobacteriales</taxon>
        <taxon>Mycobacteriaceae</taxon>
        <taxon>Mycolicibacterium</taxon>
    </lineage>
</organism>
<dbReference type="PANTHER" id="PTHR42978:SF2">
    <property type="entry name" value="102 KBASES UNSTABLE REGION: FROM 1 TO 119443"/>
    <property type="match status" value="1"/>
</dbReference>
<keyword evidence="4 7" id="KW-0378">Hydrolase</keyword>
<dbReference type="InterPro" id="IPR051013">
    <property type="entry name" value="MBL_superfamily_lactonases"/>
</dbReference>
<comment type="similarity">
    <text evidence="2">Belongs to the metallo-beta-lactamase superfamily.</text>
</comment>
<dbReference type="EMBL" id="JARXVE010000005">
    <property type="protein sequence ID" value="MDH6196853.1"/>
    <property type="molecule type" value="Genomic_DNA"/>
</dbReference>
<dbReference type="Pfam" id="PF00753">
    <property type="entry name" value="Lactamase_B"/>
    <property type="match status" value="1"/>
</dbReference>
<keyword evidence="8" id="KW-1185">Reference proteome</keyword>
<comment type="cofactor">
    <cofactor evidence="1">
        <name>Zn(2+)</name>
        <dbReference type="ChEBI" id="CHEBI:29105"/>
    </cofactor>
</comment>
<keyword evidence="5" id="KW-0862">Zinc</keyword>
<dbReference type="RefSeq" id="WP_308205291.1">
    <property type="nucleotide sequence ID" value="NZ_JARXVE010000005.1"/>
</dbReference>
<dbReference type="InterPro" id="IPR036866">
    <property type="entry name" value="RibonucZ/Hydroxyglut_hydro"/>
</dbReference>
<gene>
    <name evidence="7" type="ORF">M2272_003506</name>
</gene>
<dbReference type="Gene3D" id="3.60.15.10">
    <property type="entry name" value="Ribonuclease Z/Hydroxyacylglutathione hydrolase-like"/>
    <property type="match status" value="1"/>
</dbReference>
<protein>
    <submittedName>
        <fullName evidence="7">N-acyl homoserine lactone hydrolase</fullName>
        <ecNumber evidence="7">3.1.1.81</ecNumber>
    </submittedName>
</protein>
<evidence type="ECO:0000256" key="3">
    <source>
        <dbReference type="ARBA" id="ARBA00022723"/>
    </source>
</evidence>
<sequence>MYTMHPLVEGFPGKSSSHGGFGWSSLWLLECEGRRVLVDTGPPAYIPLIHDGLAERGLTAADITDVLVTHLHWDHVGNFTMFPNAVTWVGAAELKWAAEQPAGTNFVADLHVEELLRRKSGVARIRGGQEILPGITAVDSPGHTPGHLAFHVATSGQDHIFAGDAVKNIFELSTLRVDSTMDEHASRQTVDRLKCLLKDTGGVLVPGHDVGLTFEDGLVLRSREQCAAVGFFVDGEMGEQDRSIK</sequence>
<evidence type="ECO:0000256" key="5">
    <source>
        <dbReference type="ARBA" id="ARBA00022833"/>
    </source>
</evidence>
<evidence type="ECO:0000256" key="1">
    <source>
        <dbReference type="ARBA" id="ARBA00001947"/>
    </source>
</evidence>
<dbReference type="PANTHER" id="PTHR42978">
    <property type="entry name" value="QUORUM-QUENCHING LACTONASE YTNP-RELATED-RELATED"/>
    <property type="match status" value="1"/>
</dbReference>
<dbReference type="GO" id="GO:0102007">
    <property type="term" value="F:acyl-L-homoserine-lactone lactonohydrolase activity"/>
    <property type="evidence" value="ECO:0007669"/>
    <property type="project" value="UniProtKB-EC"/>
</dbReference>
<proteinExistence type="inferred from homology"/>
<feature type="domain" description="Metallo-beta-lactamase" evidence="6">
    <location>
        <begin position="23"/>
        <end position="208"/>
    </location>
</feature>
<dbReference type="InterPro" id="IPR001279">
    <property type="entry name" value="Metallo-B-lactamas"/>
</dbReference>
<dbReference type="Proteomes" id="UP001160130">
    <property type="component" value="Unassembled WGS sequence"/>
</dbReference>
<evidence type="ECO:0000313" key="8">
    <source>
        <dbReference type="Proteomes" id="UP001160130"/>
    </source>
</evidence>
<evidence type="ECO:0000256" key="2">
    <source>
        <dbReference type="ARBA" id="ARBA00007749"/>
    </source>
</evidence>
<evidence type="ECO:0000256" key="4">
    <source>
        <dbReference type="ARBA" id="ARBA00022801"/>
    </source>
</evidence>
<comment type="caution">
    <text evidence="7">The sequence shown here is derived from an EMBL/GenBank/DDBJ whole genome shotgun (WGS) entry which is preliminary data.</text>
</comment>
<evidence type="ECO:0000313" key="7">
    <source>
        <dbReference type="EMBL" id="MDH6196853.1"/>
    </source>
</evidence>
<accession>A0ABT6L1M6</accession>
<reference evidence="7 8" key="1">
    <citation type="submission" date="2023-04" db="EMBL/GenBank/DDBJ databases">
        <title>Forest soil microbial communities from Buena Vista Peninsula, Colon Province, Panama.</title>
        <authorList>
            <person name="Bouskill N."/>
        </authorList>
    </citation>
    <scope>NUCLEOTIDE SEQUENCE [LARGE SCALE GENOMIC DNA]</scope>
    <source>
        <strain evidence="7 8">AC80</strain>
    </source>
</reference>
<dbReference type="EC" id="3.1.1.81" evidence="7"/>
<dbReference type="SMART" id="SM00849">
    <property type="entry name" value="Lactamase_B"/>
    <property type="match status" value="1"/>
</dbReference>
<dbReference type="SUPFAM" id="SSF56281">
    <property type="entry name" value="Metallo-hydrolase/oxidoreductase"/>
    <property type="match status" value="1"/>
</dbReference>